<dbReference type="InterPro" id="IPR043729">
    <property type="entry name" value="DUF5672"/>
</dbReference>
<name>A0AB34G928_9HYPO</name>
<gene>
    <name evidence="2" type="ORF">O9K51_01443</name>
</gene>
<accession>A0AB34G928</accession>
<keyword evidence="3" id="KW-1185">Reference proteome</keyword>
<evidence type="ECO:0000259" key="1">
    <source>
        <dbReference type="Pfam" id="PF18922"/>
    </source>
</evidence>
<reference evidence="2" key="1">
    <citation type="submission" date="2023-01" db="EMBL/GenBank/DDBJ databases">
        <title>The growth and conidiation of Purpureocillium lavendulum are regulated by nitrogen source and histone H3K14 acetylation.</title>
        <authorList>
            <person name="Tang P."/>
            <person name="Han J."/>
            <person name="Zhang C."/>
            <person name="Tang P."/>
            <person name="Qi F."/>
            <person name="Zhang K."/>
            <person name="Liang L."/>
        </authorList>
    </citation>
    <scope>NUCLEOTIDE SEQUENCE</scope>
    <source>
        <strain evidence="2">YMF1.00683</strain>
    </source>
</reference>
<evidence type="ECO:0000313" key="2">
    <source>
        <dbReference type="EMBL" id="KAJ6446670.1"/>
    </source>
</evidence>
<dbReference type="Pfam" id="PF18922">
    <property type="entry name" value="DUF5672"/>
    <property type="match status" value="1"/>
</dbReference>
<dbReference type="AlphaFoldDB" id="A0AB34G928"/>
<proteinExistence type="predicted"/>
<sequence length="389" mass="43301">MAILNSTSVVAITRRRLLILLSLGLTWTVAYYMPHYRPLVQASVSSRIHEARQKLPDLWPAWPLVDRSTPPATPYYYNASKIALIIEPRPLPHLAALIVHMMAVVPPEWRFLFIGSPWSTYSVGRVPSIRHRREAGKIDIVSLPRPWSADIGEDVSRLLTDEHFYDTFLPGVEWVFKFEQDSVLCANSPRDLDDWLDWSWAGAPRQEISAVDDYFSGTGGLSLRRVSSIRRVLAFRERHNNSEPEAEWFGKRLALMPGEKVAHQFQGAIAVENVLLEKPMGYTVRGGHGGGGGGGGSYLDHDVWKDADLRNRIFGYCPELSIIMDMKLERERCPDDNGRGGRGTDAGGEAFDLAKLAVEVNSDHYGAQGVGEAALLPPQPPPMPQVLGA</sequence>
<organism evidence="2 3">
    <name type="scientific">Purpureocillium lavendulum</name>
    <dbReference type="NCBI Taxonomy" id="1247861"/>
    <lineage>
        <taxon>Eukaryota</taxon>
        <taxon>Fungi</taxon>
        <taxon>Dikarya</taxon>
        <taxon>Ascomycota</taxon>
        <taxon>Pezizomycotina</taxon>
        <taxon>Sordariomycetes</taxon>
        <taxon>Hypocreomycetidae</taxon>
        <taxon>Hypocreales</taxon>
        <taxon>Ophiocordycipitaceae</taxon>
        <taxon>Purpureocillium</taxon>
    </lineage>
</organism>
<feature type="domain" description="DUF5672" evidence="1">
    <location>
        <begin position="138"/>
        <end position="265"/>
    </location>
</feature>
<protein>
    <submittedName>
        <fullName evidence="2">MEAB protein</fullName>
    </submittedName>
</protein>
<dbReference type="Proteomes" id="UP001163105">
    <property type="component" value="Unassembled WGS sequence"/>
</dbReference>
<dbReference type="EMBL" id="JAQHRD010000001">
    <property type="protein sequence ID" value="KAJ6446670.1"/>
    <property type="molecule type" value="Genomic_DNA"/>
</dbReference>
<comment type="caution">
    <text evidence="2">The sequence shown here is derived from an EMBL/GenBank/DDBJ whole genome shotgun (WGS) entry which is preliminary data.</text>
</comment>
<evidence type="ECO:0000313" key="3">
    <source>
        <dbReference type="Proteomes" id="UP001163105"/>
    </source>
</evidence>